<dbReference type="InterPro" id="IPR036590">
    <property type="entry name" value="SRAP-like"/>
</dbReference>
<evidence type="ECO:0000256" key="5">
    <source>
        <dbReference type="ARBA" id="ARBA00023124"/>
    </source>
</evidence>
<keyword evidence="3" id="KW-0227">DNA damage</keyword>
<evidence type="ECO:0000313" key="9">
    <source>
        <dbReference type="EMBL" id="SFP24828.1"/>
    </source>
</evidence>
<dbReference type="PANTHER" id="PTHR13604:SF0">
    <property type="entry name" value="ABASIC SITE PROCESSING PROTEIN HMCES"/>
    <property type="match status" value="1"/>
</dbReference>
<dbReference type="AlphaFoldDB" id="A0A1I5NSL5"/>
<dbReference type="EMBL" id="FOXA01000004">
    <property type="protein sequence ID" value="SFP24828.1"/>
    <property type="molecule type" value="Genomic_DNA"/>
</dbReference>
<keyword evidence="6" id="KW-0238">DNA-binding</keyword>
<keyword evidence="7" id="KW-0456">Lyase</keyword>
<dbReference type="GO" id="GO:0016829">
    <property type="term" value="F:lyase activity"/>
    <property type="evidence" value="ECO:0007669"/>
    <property type="project" value="UniProtKB-KW"/>
</dbReference>
<evidence type="ECO:0000256" key="8">
    <source>
        <dbReference type="RuleBase" id="RU364100"/>
    </source>
</evidence>
<evidence type="ECO:0000256" key="1">
    <source>
        <dbReference type="ARBA" id="ARBA00008136"/>
    </source>
</evidence>
<dbReference type="GO" id="GO:0106300">
    <property type="term" value="P:protein-DNA covalent cross-linking repair"/>
    <property type="evidence" value="ECO:0007669"/>
    <property type="project" value="InterPro"/>
</dbReference>
<keyword evidence="2 8" id="KW-0645">Protease</keyword>
<dbReference type="GO" id="GO:0006508">
    <property type="term" value="P:proteolysis"/>
    <property type="evidence" value="ECO:0007669"/>
    <property type="project" value="UniProtKB-KW"/>
</dbReference>
<keyword evidence="10" id="KW-1185">Reference proteome</keyword>
<dbReference type="Gene3D" id="3.90.1680.20">
    <property type="match status" value="2"/>
</dbReference>
<evidence type="ECO:0000256" key="3">
    <source>
        <dbReference type="ARBA" id="ARBA00022763"/>
    </source>
</evidence>
<protein>
    <recommendedName>
        <fullName evidence="8">Abasic site processing protein</fullName>
        <ecNumber evidence="8">3.4.-.-</ecNumber>
    </recommendedName>
</protein>
<sequence length="207" mass="23669">MCNLYSITRSQDAMRQVFDVVEDRAGNVPPMPEVYPDYRAPIVRSVPEGRELALGRWGMPTPPRALRGKKTDRGVTNLRNTRSPHWRRWLGPECRCLVPFDRFAEPDVNTSPRRNVWFELPEGVQGAFAGVWTRWTSVRKLKDGETTDELFGFLTTEANREVGAVHPKAMPVILRTPEEWETWLTAPWPEAAHLQRPLPGETLKIVG</sequence>
<evidence type="ECO:0000256" key="6">
    <source>
        <dbReference type="ARBA" id="ARBA00023125"/>
    </source>
</evidence>
<dbReference type="OrthoDB" id="9782620at2"/>
<evidence type="ECO:0000256" key="2">
    <source>
        <dbReference type="ARBA" id="ARBA00022670"/>
    </source>
</evidence>
<dbReference type="Pfam" id="PF02586">
    <property type="entry name" value="SRAP"/>
    <property type="match status" value="1"/>
</dbReference>
<dbReference type="GO" id="GO:0003697">
    <property type="term" value="F:single-stranded DNA binding"/>
    <property type="evidence" value="ECO:0007669"/>
    <property type="project" value="InterPro"/>
</dbReference>
<dbReference type="RefSeq" id="WP_093419648.1">
    <property type="nucleotide sequence ID" value="NZ_FOXA01000004.1"/>
</dbReference>
<gene>
    <name evidence="9" type="ORF">SAMN04488047_10463</name>
</gene>
<keyword evidence="4 8" id="KW-0378">Hydrolase</keyword>
<dbReference type="SUPFAM" id="SSF143081">
    <property type="entry name" value="BB1717-like"/>
    <property type="match status" value="1"/>
</dbReference>
<organism evidence="9 10">
    <name type="scientific">Tranquillimonas alkanivorans</name>
    <dbReference type="NCBI Taxonomy" id="441119"/>
    <lineage>
        <taxon>Bacteria</taxon>
        <taxon>Pseudomonadati</taxon>
        <taxon>Pseudomonadota</taxon>
        <taxon>Alphaproteobacteria</taxon>
        <taxon>Rhodobacterales</taxon>
        <taxon>Roseobacteraceae</taxon>
        <taxon>Tranquillimonas</taxon>
    </lineage>
</organism>
<dbReference type="InterPro" id="IPR003738">
    <property type="entry name" value="SRAP"/>
</dbReference>
<dbReference type="PANTHER" id="PTHR13604">
    <property type="entry name" value="DC12-RELATED"/>
    <property type="match status" value="1"/>
</dbReference>
<dbReference type="STRING" id="441119.SAMN04488047_10463"/>
<evidence type="ECO:0000256" key="7">
    <source>
        <dbReference type="ARBA" id="ARBA00023239"/>
    </source>
</evidence>
<proteinExistence type="inferred from homology"/>
<accession>A0A1I5NSL5</accession>
<dbReference type="EC" id="3.4.-.-" evidence="8"/>
<evidence type="ECO:0000256" key="4">
    <source>
        <dbReference type="ARBA" id="ARBA00022801"/>
    </source>
</evidence>
<name>A0A1I5NSL5_9RHOB</name>
<evidence type="ECO:0000313" key="10">
    <source>
        <dbReference type="Proteomes" id="UP000199356"/>
    </source>
</evidence>
<keyword evidence="5" id="KW-0190">Covalent protein-DNA linkage</keyword>
<dbReference type="Proteomes" id="UP000199356">
    <property type="component" value="Unassembled WGS sequence"/>
</dbReference>
<comment type="similarity">
    <text evidence="1 8">Belongs to the SOS response-associated peptidase family.</text>
</comment>
<dbReference type="GO" id="GO:0008233">
    <property type="term" value="F:peptidase activity"/>
    <property type="evidence" value="ECO:0007669"/>
    <property type="project" value="UniProtKB-KW"/>
</dbReference>
<reference evidence="9 10" key="1">
    <citation type="submission" date="2016-10" db="EMBL/GenBank/DDBJ databases">
        <authorList>
            <person name="de Groot N.N."/>
        </authorList>
    </citation>
    <scope>NUCLEOTIDE SEQUENCE [LARGE SCALE GENOMIC DNA]</scope>
    <source>
        <strain evidence="9 10">DSM 19547</strain>
    </source>
</reference>